<gene>
    <name evidence="1" type="ORF">HHU12_08780</name>
</gene>
<dbReference type="EMBL" id="JABANE010000018">
    <property type="protein sequence ID" value="NME68052.1"/>
    <property type="molecule type" value="Genomic_DNA"/>
</dbReference>
<dbReference type="Proteomes" id="UP000576082">
    <property type="component" value="Unassembled WGS sequence"/>
</dbReference>
<reference evidence="1 2" key="1">
    <citation type="submission" date="2020-04" db="EMBL/GenBank/DDBJ databases">
        <title>Flammeovirga sp. SR4, a novel species isolated from seawater.</title>
        <authorList>
            <person name="Wang X."/>
        </authorList>
    </citation>
    <scope>NUCLEOTIDE SEQUENCE [LARGE SCALE GENOMIC DNA]</scope>
    <source>
        <strain evidence="1 2">ATCC 23126</strain>
    </source>
</reference>
<evidence type="ECO:0000313" key="2">
    <source>
        <dbReference type="Proteomes" id="UP000576082"/>
    </source>
</evidence>
<comment type="caution">
    <text evidence="1">The sequence shown here is derived from an EMBL/GenBank/DDBJ whole genome shotgun (WGS) entry which is preliminary data.</text>
</comment>
<name>A0A7X9P3T6_9BACT</name>
<dbReference type="RefSeq" id="WP_169656366.1">
    <property type="nucleotide sequence ID" value="NZ_JABANE010000018.1"/>
</dbReference>
<proteinExistence type="predicted"/>
<protein>
    <submittedName>
        <fullName evidence="1">Uncharacterized protein</fullName>
    </submittedName>
</protein>
<organism evidence="1 2">
    <name type="scientific">Flammeovirga aprica JL-4</name>
    <dbReference type="NCBI Taxonomy" id="694437"/>
    <lineage>
        <taxon>Bacteria</taxon>
        <taxon>Pseudomonadati</taxon>
        <taxon>Bacteroidota</taxon>
        <taxon>Cytophagia</taxon>
        <taxon>Cytophagales</taxon>
        <taxon>Flammeovirgaceae</taxon>
        <taxon>Flammeovirga</taxon>
    </lineage>
</organism>
<dbReference type="AlphaFoldDB" id="A0A7X9P3T6"/>
<accession>A0A7X9P3T6</accession>
<sequence length="109" mass="12959">MKFIILLFILYIPDTREAYLQGVQCPICQTRNVRIVDNDSLYYAHYNRISNYTTYLARCNECLFIATEDDFEKEYTFEEQNYILNITSNYDSVPLDHNPSLYFIIASIK</sequence>
<evidence type="ECO:0000313" key="1">
    <source>
        <dbReference type="EMBL" id="NME68052.1"/>
    </source>
</evidence>
<keyword evidence="2" id="KW-1185">Reference proteome</keyword>